<dbReference type="AlphaFoldDB" id="A0A498IR37"/>
<proteinExistence type="predicted"/>
<dbReference type="EMBL" id="RDQH01000337">
    <property type="protein sequence ID" value="RXH84605.1"/>
    <property type="molecule type" value="Genomic_DNA"/>
</dbReference>
<keyword evidence="2" id="KW-1185">Reference proteome</keyword>
<evidence type="ECO:0000313" key="1">
    <source>
        <dbReference type="EMBL" id="RXH84605.1"/>
    </source>
</evidence>
<protein>
    <submittedName>
        <fullName evidence="1">Uncharacterized protein</fullName>
    </submittedName>
</protein>
<sequence>MNLIDSLHENLVATVDVCTFFLIKSENWIFRRYVDIMCPVIFSLRLGSVSACFSSEWFGERIVLSLFSAFSDRSHVFDRYTLGLVTPFRGFNLNNHCSWCHYLSCVPTSKWNCKSQNIYCLIICCTFLRILTSSLIFDRQKCLLINMIMVAFSRSSLACRLV</sequence>
<accession>A0A498IR37</accession>
<name>A0A498IR37_MALDO</name>
<gene>
    <name evidence="1" type="ORF">DVH24_032889</name>
</gene>
<dbReference type="STRING" id="3750.A0A498IR37"/>
<evidence type="ECO:0000313" key="2">
    <source>
        <dbReference type="Proteomes" id="UP000290289"/>
    </source>
</evidence>
<reference evidence="1 2" key="1">
    <citation type="submission" date="2018-10" db="EMBL/GenBank/DDBJ databases">
        <title>A high-quality apple genome assembly.</title>
        <authorList>
            <person name="Hu J."/>
        </authorList>
    </citation>
    <scope>NUCLEOTIDE SEQUENCE [LARGE SCALE GENOMIC DNA]</scope>
    <source>
        <strain evidence="2">cv. HFTH1</strain>
        <tissue evidence="1">Young leaf</tissue>
    </source>
</reference>
<dbReference type="Proteomes" id="UP000290289">
    <property type="component" value="Chromosome 11"/>
</dbReference>
<comment type="caution">
    <text evidence="1">The sequence shown here is derived from an EMBL/GenBank/DDBJ whole genome shotgun (WGS) entry which is preliminary data.</text>
</comment>
<organism evidence="1 2">
    <name type="scientific">Malus domestica</name>
    <name type="common">Apple</name>
    <name type="synonym">Pyrus malus</name>
    <dbReference type="NCBI Taxonomy" id="3750"/>
    <lineage>
        <taxon>Eukaryota</taxon>
        <taxon>Viridiplantae</taxon>
        <taxon>Streptophyta</taxon>
        <taxon>Embryophyta</taxon>
        <taxon>Tracheophyta</taxon>
        <taxon>Spermatophyta</taxon>
        <taxon>Magnoliopsida</taxon>
        <taxon>eudicotyledons</taxon>
        <taxon>Gunneridae</taxon>
        <taxon>Pentapetalae</taxon>
        <taxon>rosids</taxon>
        <taxon>fabids</taxon>
        <taxon>Rosales</taxon>
        <taxon>Rosaceae</taxon>
        <taxon>Amygdaloideae</taxon>
        <taxon>Maleae</taxon>
        <taxon>Malus</taxon>
    </lineage>
</organism>